<dbReference type="EnsemblPlants" id="OPUNC01G26540.2">
    <property type="protein sequence ID" value="OPUNC01G26540.2"/>
    <property type="gene ID" value="OPUNC01G26540"/>
</dbReference>
<protein>
    <recommendedName>
        <fullName evidence="4">DUF1639 domain-containing protein</fullName>
    </recommendedName>
</protein>
<dbReference type="PANTHER" id="PTHR33130:SF33">
    <property type="entry name" value="PUTATIVE (DUF1639)-RELATED"/>
    <property type="match status" value="1"/>
</dbReference>
<organism evidence="2">
    <name type="scientific">Oryza punctata</name>
    <name type="common">Red rice</name>
    <dbReference type="NCBI Taxonomy" id="4537"/>
    <lineage>
        <taxon>Eukaryota</taxon>
        <taxon>Viridiplantae</taxon>
        <taxon>Streptophyta</taxon>
        <taxon>Embryophyta</taxon>
        <taxon>Tracheophyta</taxon>
        <taxon>Spermatophyta</taxon>
        <taxon>Magnoliopsida</taxon>
        <taxon>Liliopsida</taxon>
        <taxon>Poales</taxon>
        <taxon>Poaceae</taxon>
        <taxon>BOP clade</taxon>
        <taxon>Oryzoideae</taxon>
        <taxon>Oryzeae</taxon>
        <taxon>Oryzinae</taxon>
        <taxon>Oryza</taxon>
    </lineage>
</organism>
<feature type="compositionally biased region" description="Basic and acidic residues" evidence="1">
    <location>
        <begin position="239"/>
        <end position="276"/>
    </location>
</feature>
<reference evidence="2" key="2">
    <citation type="submission" date="2018-05" db="EMBL/GenBank/DDBJ databases">
        <title>OpunRS2 (Oryza punctata Reference Sequence Version 2).</title>
        <authorList>
            <person name="Zhang J."/>
            <person name="Kudrna D."/>
            <person name="Lee S."/>
            <person name="Talag J."/>
            <person name="Welchert J."/>
            <person name="Wing R.A."/>
        </authorList>
    </citation>
    <scope>NUCLEOTIDE SEQUENCE [LARGE SCALE GENOMIC DNA]</scope>
</reference>
<proteinExistence type="predicted"/>
<feature type="region of interest" description="Disordered" evidence="1">
    <location>
        <begin position="45"/>
        <end position="300"/>
    </location>
</feature>
<reference evidence="2" key="1">
    <citation type="submission" date="2015-04" db="UniProtKB">
        <authorList>
            <consortium name="EnsemblPlants"/>
        </authorList>
    </citation>
    <scope>IDENTIFICATION</scope>
</reference>
<dbReference type="STRING" id="4537.A0A0E0JMG1"/>
<dbReference type="Proteomes" id="UP000026962">
    <property type="component" value="Chromosome 1"/>
</dbReference>
<feature type="compositionally biased region" description="Basic residues" evidence="1">
    <location>
        <begin position="115"/>
        <end position="125"/>
    </location>
</feature>
<feature type="compositionally biased region" description="Low complexity" evidence="1">
    <location>
        <begin position="163"/>
        <end position="178"/>
    </location>
</feature>
<keyword evidence="3" id="KW-1185">Reference proteome</keyword>
<evidence type="ECO:0000256" key="1">
    <source>
        <dbReference type="SAM" id="MobiDB-lite"/>
    </source>
</evidence>
<feature type="compositionally biased region" description="Polar residues" evidence="1">
    <location>
        <begin position="129"/>
        <end position="139"/>
    </location>
</feature>
<feature type="compositionally biased region" description="Polar residues" evidence="1">
    <location>
        <begin position="210"/>
        <end position="229"/>
    </location>
</feature>
<name>A0A0E0JMG1_ORYPU</name>
<dbReference type="OMA" id="HAIGRHA"/>
<dbReference type="AlphaFoldDB" id="A0A0E0JMG1"/>
<feature type="compositionally biased region" description="Low complexity" evidence="1">
    <location>
        <begin position="76"/>
        <end position="88"/>
    </location>
</feature>
<dbReference type="Pfam" id="PF07797">
    <property type="entry name" value="DUF1639"/>
    <property type="match status" value="1"/>
</dbReference>
<dbReference type="Gramene" id="OPUNC01G26540.2">
    <property type="protein sequence ID" value="OPUNC01G26540.2"/>
    <property type="gene ID" value="OPUNC01G26540"/>
</dbReference>
<dbReference type="InterPro" id="IPR012438">
    <property type="entry name" value="DUF1639"/>
</dbReference>
<accession>A0A0E0JMG1</accession>
<feature type="compositionally biased region" description="Low complexity" evidence="1">
    <location>
        <begin position="100"/>
        <end position="110"/>
    </location>
</feature>
<evidence type="ECO:0008006" key="4">
    <source>
        <dbReference type="Google" id="ProtNLM"/>
    </source>
</evidence>
<evidence type="ECO:0000313" key="3">
    <source>
        <dbReference type="Proteomes" id="UP000026962"/>
    </source>
</evidence>
<evidence type="ECO:0000313" key="2">
    <source>
        <dbReference type="EnsemblPlants" id="OPUNC01G26540.2"/>
    </source>
</evidence>
<dbReference type="PANTHER" id="PTHR33130">
    <property type="entry name" value="PUTATIVE (DUF1639)-RELATED"/>
    <property type="match status" value="1"/>
</dbReference>
<dbReference type="eggNOG" id="ENOG502RYKY">
    <property type="taxonomic scope" value="Eukaryota"/>
</dbReference>
<sequence>MRGSLEVHAIGRDAASPCALRFKALPALDMMRYQRLSPDCLPLANGGGGGSGSVTRKPASRSCKDDDGDMAVAADSSRLSSYLPSSQLDSKPLRTRALQPSSSSAAAWSPARDHAHAHHNHHHHHPSDSSDTASPNSNGAGTGGDVLLQWGHNKRSRCRRDSSAASSANAAPSSSQRRQNAGSAAAGKIQRRSSAPAPAEKLMPPPPPSTTTGSYTRGSNLRSATSFPTRSAAAAAGDAHPHRSAAEERSGGGHKRSPDKSHKSALDAALHMDSKNNNHHHHHHDSSLTANGGTGAGEKLGSERFELPRIYISLSRKEKEDDFLAMKGTKLPQRPKKRAKNVDKTLQYVFPGMWLSDLTRGRYEVREKKCVKKVSILHLAFSVHAFYYVFYC</sequence>